<dbReference type="STRING" id="243090.RB1492"/>
<name>Q7UX86_RHOBA</name>
<accession>Q7UX86</accession>
<dbReference type="EMBL" id="BX294135">
    <property type="protein sequence ID" value="CAD72122.1"/>
    <property type="molecule type" value="Genomic_DNA"/>
</dbReference>
<evidence type="ECO:0000313" key="1">
    <source>
        <dbReference type="EMBL" id="CAD72122.1"/>
    </source>
</evidence>
<protein>
    <submittedName>
        <fullName evidence="1">Uncharacterized protein</fullName>
    </submittedName>
</protein>
<dbReference type="KEGG" id="rba:RB1492"/>
<gene>
    <name evidence="1" type="ordered locus">RB1492</name>
</gene>
<proteinExistence type="predicted"/>
<keyword evidence="2" id="KW-1185">Reference proteome</keyword>
<dbReference type="InParanoid" id="Q7UX86"/>
<organism evidence="1 2">
    <name type="scientific">Rhodopirellula baltica (strain DSM 10527 / NCIMB 13988 / SH1)</name>
    <dbReference type="NCBI Taxonomy" id="243090"/>
    <lineage>
        <taxon>Bacteria</taxon>
        <taxon>Pseudomonadati</taxon>
        <taxon>Planctomycetota</taxon>
        <taxon>Planctomycetia</taxon>
        <taxon>Pirellulales</taxon>
        <taxon>Pirellulaceae</taxon>
        <taxon>Rhodopirellula</taxon>
    </lineage>
</organism>
<reference evidence="1 2" key="1">
    <citation type="journal article" date="2003" name="Proc. Natl. Acad. Sci. U.S.A.">
        <title>Complete genome sequence of the marine planctomycete Pirellula sp. strain 1.</title>
        <authorList>
            <person name="Gloeckner F.O."/>
            <person name="Kube M."/>
            <person name="Bauer M."/>
            <person name="Teeling H."/>
            <person name="Lombardot T."/>
            <person name="Ludwig W."/>
            <person name="Gade D."/>
            <person name="Beck A."/>
            <person name="Borzym K."/>
            <person name="Heitmann K."/>
            <person name="Rabus R."/>
            <person name="Schlesner H."/>
            <person name="Amann R."/>
            <person name="Reinhardt R."/>
        </authorList>
    </citation>
    <scope>NUCLEOTIDE SEQUENCE [LARGE SCALE GENOMIC DNA]</scope>
    <source>
        <strain evidence="2">DSM 10527 / NCIMB 13988 / SH1</strain>
    </source>
</reference>
<dbReference type="HOGENOM" id="CLU_2846905_0_0_0"/>
<dbReference type="AlphaFoldDB" id="Q7UX86"/>
<dbReference type="Proteomes" id="UP000001025">
    <property type="component" value="Chromosome"/>
</dbReference>
<evidence type="ECO:0000313" key="2">
    <source>
        <dbReference type="Proteomes" id="UP000001025"/>
    </source>
</evidence>
<dbReference type="EnsemblBacteria" id="CAD72122">
    <property type="protein sequence ID" value="CAD72122"/>
    <property type="gene ID" value="RB1492"/>
</dbReference>
<sequence length="65" mass="7384">MLGKDCRPIHGLSEHCREQCECDSETPMAECGRHQIHLWKRCGPGWRALRRGRKQQASGAVVVAR</sequence>